<evidence type="ECO:0000313" key="2">
    <source>
        <dbReference type="Proteomes" id="UP000005546"/>
    </source>
</evidence>
<keyword evidence="2" id="KW-1185">Reference proteome</keyword>
<comment type="caution">
    <text evidence="1">The sequence shown here is derived from an EMBL/GenBank/DDBJ whole genome shotgun (WGS) entry which is preliminary data.</text>
</comment>
<dbReference type="eggNOG" id="COG3391">
    <property type="taxonomic scope" value="Bacteria"/>
</dbReference>
<organism evidence="1 2">
    <name type="scientific">Paraprevotella xylaniphila YIT 11841</name>
    <dbReference type="NCBI Taxonomy" id="762982"/>
    <lineage>
        <taxon>Bacteria</taxon>
        <taxon>Pseudomonadati</taxon>
        <taxon>Bacteroidota</taxon>
        <taxon>Bacteroidia</taxon>
        <taxon>Bacteroidales</taxon>
        <taxon>Prevotellaceae</taxon>
        <taxon>Paraprevotella</taxon>
    </lineage>
</organism>
<dbReference type="InterPro" id="IPR011042">
    <property type="entry name" value="6-blade_b-propeller_TolB-like"/>
</dbReference>
<name>F3QV21_9BACT</name>
<proteinExistence type="predicted"/>
<protein>
    <submittedName>
        <fullName evidence="1">Conserved domain protein</fullName>
    </submittedName>
</protein>
<gene>
    <name evidence="1" type="ORF">HMPREF9442_02045</name>
</gene>
<evidence type="ECO:0000313" key="1">
    <source>
        <dbReference type="EMBL" id="EGG53151.1"/>
    </source>
</evidence>
<dbReference type="Pfam" id="PF17170">
    <property type="entry name" value="DUF5128"/>
    <property type="match status" value="1"/>
</dbReference>
<dbReference type="HOGENOM" id="CLU_603888_0_0_10"/>
<dbReference type="Proteomes" id="UP000005546">
    <property type="component" value="Unassembled WGS sequence"/>
</dbReference>
<dbReference type="EMBL" id="AFBR01000057">
    <property type="protein sequence ID" value="EGG53151.1"/>
    <property type="molecule type" value="Genomic_DNA"/>
</dbReference>
<reference evidence="1 2" key="1">
    <citation type="submission" date="2011-02" db="EMBL/GenBank/DDBJ databases">
        <authorList>
            <person name="Weinstock G."/>
            <person name="Sodergren E."/>
            <person name="Clifton S."/>
            <person name="Fulton L."/>
            <person name="Fulton B."/>
            <person name="Courtney L."/>
            <person name="Fronick C."/>
            <person name="Harrison M."/>
            <person name="Strong C."/>
            <person name="Farmer C."/>
            <person name="Delahaunty K."/>
            <person name="Markovic C."/>
            <person name="Hall O."/>
            <person name="Minx P."/>
            <person name="Tomlinson C."/>
            <person name="Mitreva M."/>
            <person name="Hou S."/>
            <person name="Chen J."/>
            <person name="Wollam A."/>
            <person name="Pepin K.H."/>
            <person name="Johnson M."/>
            <person name="Bhonagiri V."/>
            <person name="Zhang X."/>
            <person name="Suruliraj S."/>
            <person name="Warren W."/>
            <person name="Chinwalla A."/>
            <person name="Mardis E.R."/>
            <person name="Wilson R.K."/>
        </authorList>
    </citation>
    <scope>NUCLEOTIDE SEQUENCE [LARGE SCALE GENOMIC DNA]</scope>
    <source>
        <strain evidence="1 2">YIT 11841</strain>
    </source>
</reference>
<dbReference type="InterPro" id="IPR011044">
    <property type="entry name" value="Quino_amine_DH_bsu"/>
</dbReference>
<dbReference type="STRING" id="762982.HMPREF9442_02045"/>
<accession>F3QV21</accession>
<dbReference type="AlphaFoldDB" id="F3QV21"/>
<dbReference type="Gene3D" id="2.120.10.30">
    <property type="entry name" value="TolB, C-terminal domain"/>
    <property type="match status" value="1"/>
</dbReference>
<dbReference type="SUPFAM" id="SSF50969">
    <property type="entry name" value="YVTN repeat-like/Quinoprotein amine dehydrogenase"/>
    <property type="match status" value="1"/>
</dbReference>
<sequence length="453" mass="52327">MESFYVVLPIIKKIKMKTNIKKYFAIGVSWFLFTFCSNSPKNTFLSNYYIENDSIPSLFLGNMEEGGILNYSDIYDTLSFVKLETNPEALIGRVSKVEILKNGDFLIFDNANAGIFVFSSKGTFLNFIGHRGNGEKEYITPEDVVYDTYNDEIIVWDHNKMHLMFFHTDGKYIRKIKLPWYIGTLQVLDKEHIVVFMNHGDDIEHGYGYNIKVLDRDGVLVSEGLPYSEQFGTFNPACKMAFSVYNDTLFCNPPYSSIVYEVTKDSVLPRYFLDFGDCAIPKEWFGHMDNREMNQRLGHNPDLAYCGSFHEATNYFLLNIVKNRMVNIGLYPKQRNIESLYASFLWNDLYGLVSSNVIQTVRGNKVVSVLYADQFEPYQEVLEKESNSEVVRKNIVDKLYGTTFMSLFSKNNVAEKVREHIMSSRFEITSEERSFIQGIKRSDNPILQIGILK</sequence>